<evidence type="ECO:0000259" key="1">
    <source>
        <dbReference type="Pfam" id="PF04937"/>
    </source>
</evidence>
<dbReference type="Proteomes" id="UP001172457">
    <property type="component" value="Chromosome 2"/>
</dbReference>
<proteinExistence type="predicted"/>
<keyword evidence="3" id="KW-1185">Reference proteome</keyword>
<accession>A0AA38TQ44</accession>
<dbReference type="SUPFAM" id="SSF53098">
    <property type="entry name" value="Ribonuclease H-like"/>
    <property type="match status" value="1"/>
</dbReference>
<dbReference type="InterPro" id="IPR007021">
    <property type="entry name" value="DUF659"/>
</dbReference>
<gene>
    <name evidence="2" type="ORF">OSB04_006238</name>
</gene>
<dbReference type="PANTHER" id="PTHR32166">
    <property type="entry name" value="OSJNBA0013A04.12 PROTEIN"/>
    <property type="match status" value="1"/>
</dbReference>
<dbReference type="AlphaFoldDB" id="A0AA38TQ44"/>
<comment type="caution">
    <text evidence="2">The sequence shown here is derived from an EMBL/GenBank/DDBJ whole genome shotgun (WGS) entry which is preliminary data.</text>
</comment>
<reference evidence="2" key="1">
    <citation type="submission" date="2023-03" db="EMBL/GenBank/DDBJ databases">
        <title>Chromosome-scale reference genome and RAD-based genetic map of yellow starthistle (Centaurea solstitialis) reveal putative structural variation and QTLs associated with invader traits.</title>
        <authorList>
            <person name="Reatini B."/>
            <person name="Cang F.A."/>
            <person name="Jiang Q."/>
            <person name="Mckibben M.T.W."/>
            <person name="Barker M.S."/>
            <person name="Rieseberg L.H."/>
            <person name="Dlugosch K.M."/>
        </authorList>
    </citation>
    <scope>NUCLEOTIDE SEQUENCE</scope>
    <source>
        <strain evidence="2">CAN-66</strain>
        <tissue evidence="2">Leaf</tissue>
    </source>
</reference>
<evidence type="ECO:0000313" key="3">
    <source>
        <dbReference type="Proteomes" id="UP001172457"/>
    </source>
</evidence>
<dbReference type="Pfam" id="PF04937">
    <property type="entry name" value="DUF659"/>
    <property type="match status" value="1"/>
</dbReference>
<protein>
    <recommendedName>
        <fullName evidence="1">DUF659 domain-containing protein</fullName>
    </recommendedName>
</protein>
<organism evidence="2 3">
    <name type="scientific">Centaurea solstitialis</name>
    <name type="common">yellow star-thistle</name>
    <dbReference type="NCBI Taxonomy" id="347529"/>
    <lineage>
        <taxon>Eukaryota</taxon>
        <taxon>Viridiplantae</taxon>
        <taxon>Streptophyta</taxon>
        <taxon>Embryophyta</taxon>
        <taxon>Tracheophyta</taxon>
        <taxon>Spermatophyta</taxon>
        <taxon>Magnoliopsida</taxon>
        <taxon>eudicotyledons</taxon>
        <taxon>Gunneridae</taxon>
        <taxon>Pentapetalae</taxon>
        <taxon>asterids</taxon>
        <taxon>campanulids</taxon>
        <taxon>Asterales</taxon>
        <taxon>Asteraceae</taxon>
        <taxon>Carduoideae</taxon>
        <taxon>Cardueae</taxon>
        <taxon>Centaureinae</taxon>
        <taxon>Centaurea</taxon>
    </lineage>
</organism>
<dbReference type="EMBL" id="JARYMX010000002">
    <property type="protein sequence ID" value="KAJ9561078.1"/>
    <property type="molecule type" value="Genomic_DNA"/>
</dbReference>
<dbReference type="PANTHER" id="PTHR32166:SF122">
    <property type="entry name" value="OS09G0499600 PROTEIN"/>
    <property type="match status" value="1"/>
</dbReference>
<dbReference type="InterPro" id="IPR012337">
    <property type="entry name" value="RNaseH-like_sf"/>
</dbReference>
<feature type="domain" description="DUF659" evidence="1">
    <location>
        <begin position="192"/>
        <end position="344"/>
    </location>
</feature>
<name>A0AA38TQ44_9ASTR</name>
<sequence>MEISSYYVVMASSSASTPSTTSMPSSTSKRMRKNAAGAGARTGWEHGIDMGDRKVKCKFCDNVYTSGINRFKHHLARTGQNVGPCTKVPEDVTIKFLKLLEDNETSTKKKRGILSIGESQEVHNMTDKGRGMDKVSMKGKGQSTINAMFKKDDRERVCQQIASVISFNCVNNPEFKKMVKMIGDFGRGLDPPSYHEMRVTCLKKEFDYTKALLEEYKQEWKKTGCTLMSDEWTDRKHQCICNFLVNSPKGTIFLASIDASDIVKTKEKVFSMLDDFIEKIGEEYVVQVVTDNATNYKAAGEMLMEKRKKLFWTPCAAHCIDLMLEDFEKKIGEHKETIAKARKITSFIYNRSRLICIMKEFTKGKELLRPGATRFATSYLTLSRLYDQKNALISMFASEKWANCSYARSKDGMNVENIILDKLFWGSVLSCLKAAIPMVRVLRTVDSDRVPAMGDIYIQIMLAKAEIKSNFKDVQARYQPILDIIEQRWENQLRKPLHLAGYFLNPRTQYSPSYDCHSGFIKDGLYTCLQRMCGNDSTLAKTIDCQFDEFRNARGLFGLEVAKLIRDAKSPVDWWDSYGDETPEFDMLIIWMYILREGIGYINKKMNDLVYVMYNLKLSKREENHERRLEAECLDLQTLNFDDVCLDDEWITEEDTTHHDANEEWINVFGESSSHGGVKGLCARQ</sequence>
<evidence type="ECO:0000313" key="2">
    <source>
        <dbReference type="EMBL" id="KAJ9561078.1"/>
    </source>
</evidence>